<keyword evidence="11" id="KW-1185">Reference proteome</keyword>
<organism evidence="10 11">
    <name type="scientific">Geotrichum candidum</name>
    <name type="common">Oospora lactis</name>
    <name type="synonym">Dipodascus geotrichum</name>
    <dbReference type="NCBI Taxonomy" id="1173061"/>
    <lineage>
        <taxon>Eukaryota</taxon>
        <taxon>Fungi</taxon>
        <taxon>Dikarya</taxon>
        <taxon>Ascomycota</taxon>
        <taxon>Saccharomycotina</taxon>
        <taxon>Dipodascomycetes</taxon>
        <taxon>Dipodascales</taxon>
        <taxon>Dipodascaceae</taxon>
        <taxon>Geotrichum</taxon>
    </lineage>
</organism>
<feature type="domain" description="Septin-type G" evidence="9">
    <location>
        <begin position="9"/>
        <end position="278"/>
    </location>
</feature>
<evidence type="ECO:0000256" key="5">
    <source>
        <dbReference type="ARBA" id="ARBA00023134"/>
    </source>
</evidence>
<evidence type="ECO:0000256" key="6">
    <source>
        <dbReference type="ARBA" id="ARBA00023306"/>
    </source>
</evidence>
<proteinExistence type="inferred from homology"/>
<keyword evidence="6" id="KW-0131">Cell cycle</keyword>
<keyword evidence="2" id="KW-0132">Cell division</keyword>
<dbReference type="InterPro" id="IPR016491">
    <property type="entry name" value="Septin"/>
</dbReference>
<evidence type="ECO:0000313" key="10">
    <source>
        <dbReference type="EMBL" id="CDO54064.1"/>
    </source>
</evidence>
<dbReference type="PROSITE" id="PS51719">
    <property type="entry name" value="G_SEPTIN"/>
    <property type="match status" value="1"/>
</dbReference>
<dbReference type="STRING" id="1173061.A0A0J9XB58"/>
<dbReference type="FunFam" id="3.40.50.300:FF:000162">
    <property type="entry name" value="septin-7 isoform X1"/>
    <property type="match status" value="1"/>
</dbReference>
<dbReference type="GO" id="GO:0000281">
    <property type="term" value="P:mitotic cytokinesis"/>
    <property type="evidence" value="ECO:0007669"/>
    <property type="project" value="UniProtKB-ARBA"/>
</dbReference>
<evidence type="ECO:0000256" key="2">
    <source>
        <dbReference type="ARBA" id="ARBA00022618"/>
    </source>
</evidence>
<dbReference type="InterPro" id="IPR027417">
    <property type="entry name" value="P-loop_NTPase"/>
</dbReference>
<evidence type="ECO:0000259" key="9">
    <source>
        <dbReference type="PROSITE" id="PS51719"/>
    </source>
</evidence>
<dbReference type="GO" id="GO:0005940">
    <property type="term" value="C:septin ring"/>
    <property type="evidence" value="ECO:0007669"/>
    <property type="project" value="UniProtKB-ARBA"/>
</dbReference>
<dbReference type="OrthoDB" id="416553at2759"/>
<dbReference type="Pfam" id="PF00735">
    <property type="entry name" value="Septin"/>
    <property type="match status" value="1"/>
</dbReference>
<dbReference type="SUPFAM" id="SSF52540">
    <property type="entry name" value="P-loop containing nucleoside triphosphate hydrolases"/>
    <property type="match status" value="1"/>
</dbReference>
<comment type="similarity">
    <text evidence="7">Belongs to the TRAFAC class TrmE-Era-EngA-EngB-Septin-like GTPase superfamily. Septin GTPase family.</text>
</comment>
<dbReference type="InterPro" id="IPR030379">
    <property type="entry name" value="G_SEPTIN_dom"/>
</dbReference>
<evidence type="ECO:0000256" key="8">
    <source>
        <dbReference type="SAM" id="MobiDB-lite"/>
    </source>
</evidence>
<comment type="subcellular location">
    <subcellularLocation>
        <location evidence="1">Bud neck</location>
    </subcellularLocation>
</comment>
<evidence type="ECO:0000256" key="3">
    <source>
        <dbReference type="ARBA" id="ARBA00022741"/>
    </source>
</evidence>
<dbReference type="Gene3D" id="3.40.50.300">
    <property type="entry name" value="P-loop containing nucleotide triphosphate hydrolases"/>
    <property type="match status" value="1"/>
</dbReference>
<protein>
    <submittedName>
        <fullName evidence="10">Similar to Saccharomyces cerevisiae YJR076C CDC11 Component of the septin ring of the mother-bud neck that is required for cytokinesis</fullName>
    </submittedName>
</protein>
<keyword evidence="4" id="KW-0175">Coiled coil</keyword>
<name>A0A0J9XB58_GEOCN</name>
<dbReference type="AlphaFoldDB" id="A0A0J9XB58"/>
<dbReference type="EMBL" id="CCBN010000006">
    <property type="protein sequence ID" value="CDO54064.1"/>
    <property type="molecule type" value="Genomic_DNA"/>
</dbReference>
<dbReference type="GO" id="GO:0031105">
    <property type="term" value="C:septin complex"/>
    <property type="evidence" value="ECO:0007669"/>
    <property type="project" value="UniProtKB-ARBA"/>
</dbReference>
<dbReference type="GO" id="GO:0032161">
    <property type="term" value="C:cleavage apparatus septin structure"/>
    <property type="evidence" value="ECO:0007669"/>
    <property type="project" value="UniProtKB-ARBA"/>
</dbReference>
<evidence type="ECO:0000313" key="11">
    <source>
        <dbReference type="Proteomes" id="UP000242525"/>
    </source>
</evidence>
<evidence type="ECO:0000256" key="7">
    <source>
        <dbReference type="RuleBase" id="RU004560"/>
    </source>
</evidence>
<keyword evidence="5 7" id="KW-0342">GTP-binding</keyword>
<sequence length="403" mass="45466">MRRKKIVKKGFRLCLMVCGHSGTGKSTFVNTLCDGEVYPGDDDSELQATMDICTKSVDLSEPDGTTITLSVVDTPGFGNSIDNSKCCLKIIEYLKNQFDEILAEESRVKRNPRFVDNRVHVAIYFISATGHGLRELDVELMTCLSSLVNVIPVISKADTLTPNELEHNKALIMRDIRDYNIPIYYFPCEPEDEEAVEECIVLRELVPFAIVGSNALAREEGEYVRVREYPWGTVKVEDTDHSDFVALRSVLFGSHLQELRDITHEVLYEKYRTEKLSQEPASNYDEISPTLQPTGNNVYTKTQQLRDKGKTMGMERRVRELLLREANLTQGEQREQLRGVLPRGMENSTHRNSRDPSGNSNNGDSRGGRGKIVGDGSPDERQIRPGEYPDGDNERTKVSEVVN</sequence>
<evidence type="ECO:0000256" key="1">
    <source>
        <dbReference type="ARBA" id="ARBA00004266"/>
    </source>
</evidence>
<accession>A0A0J9XB58</accession>
<dbReference type="Proteomes" id="UP000242525">
    <property type="component" value="Unassembled WGS sequence"/>
</dbReference>
<gene>
    <name evidence="10" type="ORF">BN980_GECA06s04146g</name>
</gene>
<comment type="caution">
    <text evidence="10">The sequence shown here is derived from an EMBL/GenBank/DDBJ whole genome shotgun (WGS) entry which is preliminary data.</text>
</comment>
<dbReference type="GO" id="GO:0005935">
    <property type="term" value="C:cellular bud neck"/>
    <property type="evidence" value="ECO:0007669"/>
    <property type="project" value="UniProtKB-SubCell"/>
</dbReference>
<feature type="region of interest" description="Disordered" evidence="8">
    <location>
        <begin position="329"/>
        <end position="403"/>
    </location>
</feature>
<dbReference type="CDD" id="cd01850">
    <property type="entry name" value="CDC_Septin"/>
    <property type="match status" value="1"/>
</dbReference>
<reference evidence="10" key="1">
    <citation type="submission" date="2014-03" db="EMBL/GenBank/DDBJ databases">
        <authorList>
            <person name="Casaregola S."/>
        </authorList>
    </citation>
    <scope>NUCLEOTIDE SEQUENCE [LARGE SCALE GENOMIC DNA]</scope>
    <source>
        <strain evidence="10">CLIB 918</strain>
    </source>
</reference>
<feature type="compositionally biased region" description="Low complexity" evidence="8">
    <location>
        <begin position="355"/>
        <end position="364"/>
    </location>
</feature>
<dbReference type="PANTHER" id="PTHR18884">
    <property type="entry name" value="SEPTIN"/>
    <property type="match status" value="1"/>
</dbReference>
<evidence type="ECO:0000256" key="4">
    <source>
        <dbReference type="ARBA" id="ARBA00023054"/>
    </source>
</evidence>
<feature type="compositionally biased region" description="Basic and acidic residues" evidence="8">
    <location>
        <begin position="392"/>
        <end position="403"/>
    </location>
</feature>
<dbReference type="GO" id="GO:0005525">
    <property type="term" value="F:GTP binding"/>
    <property type="evidence" value="ECO:0007669"/>
    <property type="project" value="UniProtKB-KW"/>
</dbReference>
<keyword evidence="3 7" id="KW-0547">Nucleotide-binding</keyword>